<dbReference type="InterPro" id="IPR002925">
    <property type="entry name" value="Dienelactn_hydro"/>
</dbReference>
<keyword evidence="2" id="KW-0378">Hydrolase</keyword>
<organism evidence="2 3">
    <name type="scientific">Kitasatospora paranensis</name>
    <dbReference type="NCBI Taxonomy" id="258053"/>
    <lineage>
        <taxon>Bacteria</taxon>
        <taxon>Bacillati</taxon>
        <taxon>Actinomycetota</taxon>
        <taxon>Actinomycetes</taxon>
        <taxon>Kitasatosporales</taxon>
        <taxon>Streptomycetaceae</taxon>
        <taxon>Kitasatospora</taxon>
    </lineage>
</organism>
<dbReference type="RefSeq" id="WP_380231866.1">
    <property type="nucleotide sequence ID" value="NZ_JBHSVH010000002.1"/>
</dbReference>
<dbReference type="InterPro" id="IPR051049">
    <property type="entry name" value="Dienelactone_hydrolase-like"/>
</dbReference>
<feature type="domain" description="Dienelactone hydrolase" evidence="1">
    <location>
        <begin position="22"/>
        <end position="249"/>
    </location>
</feature>
<dbReference type="Gene3D" id="3.40.50.1820">
    <property type="entry name" value="alpha/beta hydrolase"/>
    <property type="match status" value="1"/>
</dbReference>
<evidence type="ECO:0000313" key="2">
    <source>
        <dbReference type="EMBL" id="MFC7182437.1"/>
    </source>
</evidence>
<evidence type="ECO:0000259" key="1">
    <source>
        <dbReference type="Pfam" id="PF01738"/>
    </source>
</evidence>
<sequence length="258" mass="27023">MSGDEKVVAEWIALTGGDGPEGWLALPAGREPRGAVVVTGEMFGVTGHLKDVCARLAEAGYAALAPDVYWRQGRRTGLDADEAGRARGRELMTALRRDEALADLAAARTAALRHAGTGGVAALGFSLGGHLAVLAATGLRFDLVVSYYGGWLLDGGLPVAEPVAPVGYADGIAANTGFLLGFFGADDFVMPIDEWQRVGRRLAEAGAAYEQVTYQGVGHGFFCDERPATYDAEAAADAWGRTLAALERYVDPAGRQAP</sequence>
<evidence type="ECO:0000313" key="3">
    <source>
        <dbReference type="Proteomes" id="UP001596435"/>
    </source>
</evidence>
<accession>A0ABW2G186</accession>
<dbReference type="PANTHER" id="PTHR46623:SF6">
    <property type="entry name" value="ALPHA_BETA-HYDROLASES SUPERFAMILY PROTEIN"/>
    <property type="match status" value="1"/>
</dbReference>
<gene>
    <name evidence="2" type="ORF">ACFQMG_23080</name>
</gene>
<name>A0ABW2G186_9ACTN</name>
<dbReference type="EMBL" id="JBHTAJ010000046">
    <property type="protein sequence ID" value="MFC7182437.1"/>
    <property type="molecule type" value="Genomic_DNA"/>
</dbReference>
<dbReference type="Pfam" id="PF01738">
    <property type="entry name" value="DLH"/>
    <property type="match status" value="1"/>
</dbReference>
<comment type="caution">
    <text evidence="2">The sequence shown here is derived from an EMBL/GenBank/DDBJ whole genome shotgun (WGS) entry which is preliminary data.</text>
</comment>
<dbReference type="SUPFAM" id="SSF53474">
    <property type="entry name" value="alpha/beta-Hydrolases"/>
    <property type="match status" value="1"/>
</dbReference>
<dbReference type="InterPro" id="IPR029058">
    <property type="entry name" value="AB_hydrolase_fold"/>
</dbReference>
<dbReference type="Proteomes" id="UP001596435">
    <property type="component" value="Unassembled WGS sequence"/>
</dbReference>
<protein>
    <submittedName>
        <fullName evidence="2">Dienelactone hydrolase family protein</fullName>
        <ecNumber evidence="2">3.1.-.-</ecNumber>
    </submittedName>
</protein>
<dbReference type="GO" id="GO:0016787">
    <property type="term" value="F:hydrolase activity"/>
    <property type="evidence" value="ECO:0007669"/>
    <property type="project" value="UniProtKB-KW"/>
</dbReference>
<keyword evidence="3" id="KW-1185">Reference proteome</keyword>
<dbReference type="PANTHER" id="PTHR46623">
    <property type="entry name" value="CARBOXYMETHYLENEBUTENOLIDASE-RELATED"/>
    <property type="match status" value="1"/>
</dbReference>
<reference evidence="3" key="1">
    <citation type="journal article" date="2019" name="Int. J. Syst. Evol. Microbiol.">
        <title>The Global Catalogue of Microorganisms (GCM) 10K type strain sequencing project: providing services to taxonomists for standard genome sequencing and annotation.</title>
        <authorList>
            <consortium name="The Broad Institute Genomics Platform"/>
            <consortium name="The Broad Institute Genome Sequencing Center for Infectious Disease"/>
            <person name="Wu L."/>
            <person name="Ma J."/>
        </authorList>
    </citation>
    <scope>NUCLEOTIDE SEQUENCE [LARGE SCALE GENOMIC DNA]</scope>
    <source>
        <strain evidence="3">CGMCC 1.12859</strain>
    </source>
</reference>
<proteinExistence type="predicted"/>
<dbReference type="EC" id="3.1.-.-" evidence="2"/>